<keyword evidence="3" id="KW-1185">Reference proteome</keyword>
<evidence type="ECO:0000313" key="2">
    <source>
        <dbReference type="EMBL" id="KAH0748195.1"/>
    </source>
</evidence>
<evidence type="ECO:0000259" key="1">
    <source>
        <dbReference type="Pfam" id="PF10551"/>
    </source>
</evidence>
<accession>A0ABQ7UI90</accession>
<dbReference type="PANTHER" id="PTHR31973:SF195">
    <property type="entry name" value="MUDR FAMILY TRANSPOSASE"/>
    <property type="match status" value="1"/>
</dbReference>
<evidence type="ECO:0000313" key="3">
    <source>
        <dbReference type="Proteomes" id="UP000826656"/>
    </source>
</evidence>
<gene>
    <name evidence="2" type="ORF">KY290_027427</name>
</gene>
<dbReference type="Pfam" id="PF10551">
    <property type="entry name" value="MULE"/>
    <property type="match status" value="1"/>
</dbReference>
<feature type="domain" description="MULE transposase" evidence="1">
    <location>
        <begin position="49"/>
        <end position="120"/>
    </location>
</feature>
<dbReference type="Proteomes" id="UP000826656">
    <property type="component" value="Unassembled WGS sequence"/>
</dbReference>
<name>A0ABQ7UI90_SOLTU</name>
<organism evidence="2 3">
    <name type="scientific">Solanum tuberosum</name>
    <name type="common">Potato</name>
    <dbReference type="NCBI Taxonomy" id="4113"/>
    <lineage>
        <taxon>Eukaryota</taxon>
        <taxon>Viridiplantae</taxon>
        <taxon>Streptophyta</taxon>
        <taxon>Embryophyta</taxon>
        <taxon>Tracheophyta</taxon>
        <taxon>Spermatophyta</taxon>
        <taxon>Magnoliopsida</taxon>
        <taxon>eudicotyledons</taxon>
        <taxon>Gunneridae</taxon>
        <taxon>Pentapetalae</taxon>
        <taxon>asterids</taxon>
        <taxon>lamiids</taxon>
        <taxon>Solanales</taxon>
        <taxon>Solanaceae</taxon>
        <taxon>Solanoideae</taxon>
        <taxon>Solaneae</taxon>
        <taxon>Solanum</taxon>
    </lineage>
</organism>
<comment type="caution">
    <text evidence="2">The sequence shown here is derived from an EMBL/GenBank/DDBJ whole genome shotgun (WGS) entry which is preliminary data.</text>
</comment>
<reference evidence="2 3" key="1">
    <citation type="journal article" date="2021" name="bioRxiv">
        <title>Chromosome-scale and haplotype-resolved genome assembly of a tetraploid potato cultivar.</title>
        <authorList>
            <person name="Sun H."/>
            <person name="Jiao W.-B."/>
            <person name="Krause K."/>
            <person name="Campoy J.A."/>
            <person name="Goel M."/>
            <person name="Folz-Donahue K."/>
            <person name="Kukat C."/>
            <person name="Huettel B."/>
            <person name="Schneeberger K."/>
        </authorList>
    </citation>
    <scope>NUCLEOTIDE SEQUENCE [LARGE SCALE GENOMIC DNA]</scope>
    <source>
        <strain evidence="2">SolTubOtavaFocal</strain>
        <tissue evidence="2">Leaves</tissue>
    </source>
</reference>
<protein>
    <recommendedName>
        <fullName evidence="1">MULE transposase domain-containing protein</fullName>
    </recommendedName>
</protein>
<dbReference type="PANTHER" id="PTHR31973">
    <property type="entry name" value="POLYPROTEIN, PUTATIVE-RELATED"/>
    <property type="match status" value="1"/>
</dbReference>
<dbReference type="EMBL" id="JAIVGD010000019">
    <property type="protein sequence ID" value="KAH0748195.1"/>
    <property type="molecule type" value="Genomic_DNA"/>
</dbReference>
<proteinExistence type="predicted"/>
<dbReference type="InterPro" id="IPR018289">
    <property type="entry name" value="MULE_transposase_dom"/>
</dbReference>
<sequence length="121" mass="13832">MEALKHFNPGTIVEWKIERRVDVIKDVFNYVFWTFKPCIDGFVFCRPIISIDGTHVYGNYDIKLLIAITTDGNGSILPLAFAIVANESMKTWTLFLDHLHLHIVKGRRGVALISDRHHGIL</sequence>